<dbReference type="Proteomes" id="UP000215914">
    <property type="component" value="Unassembled WGS sequence"/>
</dbReference>
<dbReference type="Gramene" id="mRNA:HanXRQr2_Chr15g0683921">
    <property type="protein sequence ID" value="CDS:HanXRQr2_Chr15g0683921.1"/>
    <property type="gene ID" value="HanXRQr2_Chr15g0683921"/>
</dbReference>
<reference evidence="2" key="1">
    <citation type="journal article" date="2017" name="Nature">
        <title>The sunflower genome provides insights into oil metabolism, flowering and Asterid evolution.</title>
        <authorList>
            <person name="Badouin H."/>
            <person name="Gouzy J."/>
            <person name="Grassa C.J."/>
            <person name="Murat F."/>
            <person name="Staton S.E."/>
            <person name="Cottret L."/>
            <person name="Lelandais-Briere C."/>
            <person name="Owens G.L."/>
            <person name="Carrere S."/>
            <person name="Mayjonade B."/>
            <person name="Legrand L."/>
            <person name="Gill N."/>
            <person name="Kane N.C."/>
            <person name="Bowers J.E."/>
            <person name="Hubner S."/>
            <person name="Bellec A."/>
            <person name="Berard A."/>
            <person name="Berges H."/>
            <person name="Blanchet N."/>
            <person name="Boniface M.C."/>
            <person name="Brunel D."/>
            <person name="Catrice O."/>
            <person name="Chaidir N."/>
            <person name="Claudel C."/>
            <person name="Donnadieu C."/>
            <person name="Faraut T."/>
            <person name="Fievet G."/>
            <person name="Helmstetter N."/>
            <person name="King M."/>
            <person name="Knapp S.J."/>
            <person name="Lai Z."/>
            <person name="Le Paslier M.C."/>
            <person name="Lippi Y."/>
            <person name="Lorenzon L."/>
            <person name="Mandel J.R."/>
            <person name="Marage G."/>
            <person name="Marchand G."/>
            <person name="Marquand E."/>
            <person name="Bret-Mestries E."/>
            <person name="Morien E."/>
            <person name="Nambeesan S."/>
            <person name="Nguyen T."/>
            <person name="Pegot-Espagnet P."/>
            <person name="Pouilly N."/>
            <person name="Raftis F."/>
            <person name="Sallet E."/>
            <person name="Schiex T."/>
            <person name="Thomas J."/>
            <person name="Vandecasteele C."/>
            <person name="Vares D."/>
            <person name="Vear F."/>
            <person name="Vautrin S."/>
            <person name="Crespi M."/>
            <person name="Mangin B."/>
            <person name="Burke J.M."/>
            <person name="Salse J."/>
            <person name="Munos S."/>
            <person name="Vincourt P."/>
            <person name="Rieseberg L.H."/>
            <person name="Langlade N.B."/>
        </authorList>
    </citation>
    <scope>NUCLEOTIDE SEQUENCE</scope>
    <source>
        <tissue evidence="2">Leaves</tissue>
    </source>
</reference>
<keyword evidence="3" id="KW-1185">Reference proteome</keyword>
<proteinExistence type="predicted"/>
<evidence type="ECO:0000256" key="1">
    <source>
        <dbReference type="SAM" id="MobiDB-lite"/>
    </source>
</evidence>
<accession>A0A9K3DZ84</accession>
<evidence type="ECO:0000313" key="2">
    <source>
        <dbReference type="EMBL" id="KAF5763743.1"/>
    </source>
</evidence>
<protein>
    <submittedName>
        <fullName evidence="2">Uncharacterized protein</fullName>
    </submittedName>
</protein>
<dbReference type="AlphaFoldDB" id="A0A9K3DZ84"/>
<feature type="region of interest" description="Disordered" evidence="1">
    <location>
        <begin position="76"/>
        <end position="104"/>
    </location>
</feature>
<comment type="caution">
    <text evidence="2">The sequence shown here is derived from an EMBL/GenBank/DDBJ whole genome shotgun (WGS) entry which is preliminary data.</text>
</comment>
<sequence length="270" mass="30353">MRAADNTRGIEMNRLKERSIEVKRLAETLKEKHDDMKEWYHIRNNKITDGVKRITNGFEAVRKHVNVLWGDRCKQQEALKKQDHDSEDPSNPDPSVTSEQPPATASTEIVIFKPSQIESAQGTSGGIIEEVQQLESSSYIESSMAGTSSVPSSADLALQVMHPITGEVLEEGKIVSDLSHEQLQALNEMKKIDDAAIDDIPSEPETTNLENVEEIVFEGGDKKSSYVREDGTEFTPFNEEWLKENVDVIDEKLKNHDPSDNASDAFTEWR</sequence>
<organism evidence="2 3">
    <name type="scientific">Helianthus annuus</name>
    <name type="common">Common sunflower</name>
    <dbReference type="NCBI Taxonomy" id="4232"/>
    <lineage>
        <taxon>Eukaryota</taxon>
        <taxon>Viridiplantae</taxon>
        <taxon>Streptophyta</taxon>
        <taxon>Embryophyta</taxon>
        <taxon>Tracheophyta</taxon>
        <taxon>Spermatophyta</taxon>
        <taxon>Magnoliopsida</taxon>
        <taxon>eudicotyledons</taxon>
        <taxon>Gunneridae</taxon>
        <taxon>Pentapetalae</taxon>
        <taxon>asterids</taxon>
        <taxon>campanulids</taxon>
        <taxon>Asterales</taxon>
        <taxon>Asteraceae</taxon>
        <taxon>Asteroideae</taxon>
        <taxon>Heliantheae alliance</taxon>
        <taxon>Heliantheae</taxon>
        <taxon>Helianthus</taxon>
    </lineage>
</organism>
<name>A0A9K3DZ84_HELAN</name>
<evidence type="ECO:0000313" key="3">
    <source>
        <dbReference type="Proteomes" id="UP000215914"/>
    </source>
</evidence>
<dbReference type="EMBL" id="MNCJ02000330">
    <property type="protein sequence ID" value="KAF5763743.1"/>
    <property type="molecule type" value="Genomic_DNA"/>
</dbReference>
<reference evidence="2" key="2">
    <citation type="submission" date="2020-06" db="EMBL/GenBank/DDBJ databases">
        <title>Helianthus annuus Genome sequencing and assembly Release 2.</title>
        <authorList>
            <person name="Gouzy J."/>
            <person name="Langlade N."/>
            <person name="Munos S."/>
        </authorList>
    </citation>
    <scope>NUCLEOTIDE SEQUENCE</scope>
    <source>
        <tissue evidence="2">Leaves</tissue>
    </source>
</reference>
<gene>
    <name evidence="2" type="ORF">HanXRQr2_Chr15g0683921</name>
</gene>
<feature type="compositionally biased region" description="Polar residues" evidence="1">
    <location>
        <begin position="93"/>
        <end position="104"/>
    </location>
</feature>